<feature type="signal peptide" evidence="3">
    <location>
        <begin position="1"/>
        <end position="34"/>
    </location>
</feature>
<proteinExistence type="predicted"/>
<comment type="caution">
    <text evidence="5">The sequence shown here is derived from an EMBL/GenBank/DDBJ whole genome shotgun (WGS) entry which is preliminary data.</text>
</comment>
<evidence type="ECO:0000313" key="6">
    <source>
        <dbReference type="Proteomes" id="UP000700908"/>
    </source>
</evidence>
<evidence type="ECO:0000256" key="2">
    <source>
        <dbReference type="SAM" id="Phobius"/>
    </source>
</evidence>
<dbReference type="Proteomes" id="UP000700908">
    <property type="component" value="Unassembled WGS sequence"/>
</dbReference>
<feature type="compositionally biased region" description="Low complexity" evidence="1">
    <location>
        <begin position="186"/>
        <end position="196"/>
    </location>
</feature>
<dbReference type="Pfam" id="PF24547">
    <property type="entry name" value="DUF7601"/>
    <property type="match status" value="1"/>
</dbReference>
<reference evidence="5 6" key="1">
    <citation type="submission" date="2021-08" db="EMBL/GenBank/DDBJ databases">
        <title>Collinsella faecalis sp. nov. isolated from swine faeces.</title>
        <authorList>
            <person name="Oh B.S."/>
            <person name="Lee J.H."/>
        </authorList>
    </citation>
    <scope>NUCLEOTIDE SEQUENCE [LARGE SCALE GENOMIC DNA]</scope>
    <source>
        <strain evidence="5 6">AGMB00827</strain>
    </source>
</reference>
<evidence type="ECO:0000256" key="3">
    <source>
        <dbReference type="SAM" id="SignalP"/>
    </source>
</evidence>
<dbReference type="EMBL" id="JAIMFO010000004">
    <property type="protein sequence ID" value="MBY4797131.1"/>
    <property type="molecule type" value="Genomic_DNA"/>
</dbReference>
<feature type="region of interest" description="Disordered" evidence="1">
    <location>
        <begin position="166"/>
        <end position="208"/>
    </location>
</feature>
<keyword evidence="6" id="KW-1185">Reference proteome</keyword>
<protein>
    <recommendedName>
        <fullName evidence="4">DUF7601 domain-containing protein</fullName>
    </recommendedName>
</protein>
<name>A0ABS7MID2_9ACTN</name>
<dbReference type="Gene3D" id="2.60.40.1140">
    <property type="entry name" value="Collagen-binding surface protein Cna, B-type domain"/>
    <property type="match status" value="1"/>
</dbReference>
<sequence>MKIMEQVKHKIVVLATACAFVGTAVFGAATPVLADPVPTTNGDVTITKTLKGATTSLPASQTFTFHFAKKELTETGAAALSETPEIADKVITIGSDQGNYLMKEVEGATTTLTQNLKFNVTDGLTFPHAGVYAWTVTETGSVAGITMSKAEYTLRIYHDNNGHNTVTVEKKKNDAGEENGTGKVAPNPTDPTNPNDPDNPDNPDTHKSGFIFNNVMIPGEITGNNNLKITKTVNGDFGDRTRPFQFHLTLTKPTTATAAAATAYVYNADNNKASNDVLTFTYGTSQAFTLKHGQYLKFEDGMVDGTTYVLTEDGVPSYTAAATTVMGGGSGVAANKAADGRSAISAGNGVYAAAGATNAGANTADVTNTFAEVTPTGIAISVLPFAVMVLIPVAAAAAWVISRRRSGEGA</sequence>
<evidence type="ECO:0000256" key="1">
    <source>
        <dbReference type="SAM" id="MobiDB-lite"/>
    </source>
</evidence>
<keyword evidence="2" id="KW-1133">Transmembrane helix</keyword>
<keyword evidence="3" id="KW-0732">Signal</keyword>
<keyword evidence="2" id="KW-0472">Membrane</keyword>
<dbReference type="InterPro" id="IPR038174">
    <property type="entry name" value="Strep_pil_link_sf"/>
</dbReference>
<gene>
    <name evidence="5" type="ORF">K6V98_01970</name>
</gene>
<evidence type="ECO:0000313" key="5">
    <source>
        <dbReference type="EMBL" id="MBY4797131.1"/>
    </source>
</evidence>
<dbReference type="InterPro" id="IPR055382">
    <property type="entry name" value="DUF7601"/>
</dbReference>
<accession>A0ABS7MID2</accession>
<evidence type="ECO:0000259" key="4">
    <source>
        <dbReference type="Pfam" id="PF24547"/>
    </source>
</evidence>
<feature type="domain" description="DUF7601" evidence="4">
    <location>
        <begin position="225"/>
        <end position="325"/>
    </location>
</feature>
<feature type="transmembrane region" description="Helical" evidence="2">
    <location>
        <begin position="378"/>
        <end position="401"/>
    </location>
</feature>
<organism evidence="5 6">
    <name type="scientific">Collinsella ureilytica</name>
    <dbReference type="NCBI Taxonomy" id="2869515"/>
    <lineage>
        <taxon>Bacteria</taxon>
        <taxon>Bacillati</taxon>
        <taxon>Actinomycetota</taxon>
        <taxon>Coriobacteriia</taxon>
        <taxon>Coriobacteriales</taxon>
        <taxon>Coriobacteriaceae</taxon>
        <taxon>Collinsella</taxon>
    </lineage>
</organism>
<dbReference type="RefSeq" id="WP_222198863.1">
    <property type="nucleotide sequence ID" value="NZ_JAIMFO010000004.1"/>
</dbReference>
<dbReference type="Gene3D" id="2.60.40.3050">
    <property type="match status" value="1"/>
</dbReference>
<keyword evidence="2" id="KW-0812">Transmembrane</keyword>
<feature type="chain" id="PRO_5046347896" description="DUF7601 domain-containing protein" evidence="3">
    <location>
        <begin position="35"/>
        <end position="410"/>
    </location>
</feature>